<sequence>MNNAGPTLTPLYGFARLKLLFARKPRSHADAIWRDNIERRLWGYSYKSQSDGVYPEPLDPRGLVVHIADAAAACRLLVLLALVSCGFESGVIYPIPTQEAGNALITVRSRVCMGSGDHLLSDSHPRSPL</sequence>
<name>A0A4C1YZX9_EUMVA</name>
<proteinExistence type="predicted"/>
<dbReference type="AlphaFoldDB" id="A0A4C1YZX9"/>
<gene>
    <name evidence="1" type="ORF">EVAR_87023_1</name>
</gene>
<dbReference type="Proteomes" id="UP000299102">
    <property type="component" value="Unassembled WGS sequence"/>
</dbReference>
<accession>A0A4C1YZX9</accession>
<reference evidence="1 2" key="1">
    <citation type="journal article" date="2019" name="Commun. Biol.">
        <title>The bagworm genome reveals a unique fibroin gene that provides high tensile strength.</title>
        <authorList>
            <person name="Kono N."/>
            <person name="Nakamura H."/>
            <person name="Ohtoshi R."/>
            <person name="Tomita M."/>
            <person name="Numata K."/>
            <person name="Arakawa K."/>
        </authorList>
    </citation>
    <scope>NUCLEOTIDE SEQUENCE [LARGE SCALE GENOMIC DNA]</scope>
</reference>
<keyword evidence="2" id="KW-1185">Reference proteome</keyword>
<protein>
    <submittedName>
        <fullName evidence="1">Uncharacterized protein</fullName>
    </submittedName>
</protein>
<comment type="caution">
    <text evidence="1">The sequence shown here is derived from an EMBL/GenBank/DDBJ whole genome shotgun (WGS) entry which is preliminary data.</text>
</comment>
<dbReference type="EMBL" id="BGZK01001536">
    <property type="protein sequence ID" value="GBP81886.1"/>
    <property type="molecule type" value="Genomic_DNA"/>
</dbReference>
<evidence type="ECO:0000313" key="1">
    <source>
        <dbReference type="EMBL" id="GBP81886.1"/>
    </source>
</evidence>
<evidence type="ECO:0000313" key="2">
    <source>
        <dbReference type="Proteomes" id="UP000299102"/>
    </source>
</evidence>
<organism evidence="1 2">
    <name type="scientific">Eumeta variegata</name>
    <name type="common">Bagworm moth</name>
    <name type="synonym">Eumeta japonica</name>
    <dbReference type="NCBI Taxonomy" id="151549"/>
    <lineage>
        <taxon>Eukaryota</taxon>
        <taxon>Metazoa</taxon>
        <taxon>Ecdysozoa</taxon>
        <taxon>Arthropoda</taxon>
        <taxon>Hexapoda</taxon>
        <taxon>Insecta</taxon>
        <taxon>Pterygota</taxon>
        <taxon>Neoptera</taxon>
        <taxon>Endopterygota</taxon>
        <taxon>Lepidoptera</taxon>
        <taxon>Glossata</taxon>
        <taxon>Ditrysia</taxon>
        <taxon>Tineoidea</taxon>
        <taxon>Psychidae</taxon>
        <taxon>Oiketicinae</taxon>
        <taxon>Eumeta</taxon>
    </lineage>
</organism>